<accession>A0ABN2SST4</accession>
<dbReference type="Gene3D" id="1.10.30.50">
    <property type="match status" value="1"/>
</dbReference>
<dbReference type="CDD" id="cd00085">
    <property type="entry name" value="HNHc"/>
    <property type="match status" value="1"/>
</dbReference>
<feature type="compositionally biased region" description="Pro residues" evidence="1">
    <location>
        <begin position="1"/>
        <end position="12"/>
    </location>
</feature>
<comment type="caution">
    <text evidence="3">The sequence shown here is derived from an EMBL/GenBank/DDBJ whole genome shotgun (WGS) entry which is preliminary data.</text>
</comment>
<organism evidence="3 4">
    <name type="scientific">Microbacterium pumilum</name>
    <dbReference type="NCBI Taxonomy" id="344165"/>
    <lineage>
        <taxon>Bacteria</taxon>
        <taxon>Bacillati</taxon>
        <taxon>Actinomycetota</taxon>
        <taxon>Actinomycetes</taxon>
        <taxon>Micrococcales</taxon>
        <taxon>Microbacteriaceae</taxon>
        <taxon>Microbacterium</taxon>
    </lineage>
</organism>
<dbReference type="EMBL" id="BAAAOH010000001">
    <property type="protein sequence ID" value="GAA1991958.1"/>
    <property type="molecule type" value="Genomic_DNA"/>
</dbReference>
<protein>
    <recommendedName>
        <fullName evidence="2">DUF222 domain-containing protein</fullName>
    </recommendedName>
</protein>
<dbReference type="Pfam" id="PF02720">
    <property type="entry name" value="DUF222"/>
    <property type="match status" value="1"/>
</dbReference>
<proteinExistence type="predicted"/>
<dbReference type="RefSeq" id="WP_344063768.1">
    <property type="nucleotide sequence ID" value="NZ_BAAAOH010000001.1"/>
</dbReference>
<evidence type="ECO:0000313" key="4">
    <source>
        <dbReference type="Proteomes" id="UP001500326"/>
    </source>
</evidence>
<feature type="domain" description="DUF222" evidence="2">
    <location>
        <begin position="48"/>
        <end position="389"/>
    </location>
</feature>
<feature type="region of interest" description="Disordered" evidence="1">
    <location>
        <begin position="1"/>
        <end position="23"/>
    </location>
</feature>
<evidence type="ECO:0000313" key="3">
    <source>
        <dbReference type="EMBL" id="GAA1991958.1"/>
    </source>
</evidence>
<dbReference type="InterPro" id="IPR003615">
    <property type="entry name" value="HNH_nuc"/>
</dbReference>
<name>A0ABN2SST4_9MICO</name>
<evidence type="ECO:0000256" key="1">
    <source>
        <dbReference type="SAM" id="MobiDB-lite"/>
    </source>
</evidence>
<dbReference type="Proteomes" id="UP001500326">
    <property type="component" value="Unassembled WGS sequence"/>
</dbReference>
<gene>
    <name evidence="3" type="ORF">GCM10009777_29260</name>
</gene>
<evidence type="ECO:0000259" key="2">
    <source>
        <dbReference type="Pfam" id="PF02720"/>
    </source>
</evidence>
<sequence>MSSNPDPSPLPCEPADQDARDRAATSSLVDEFVACRSERAVIDAREIRTLAAVASLVEQQRSRLTSRESVKTDMPARTMIADLATAARLSERTIQRQLNDAADLCARFSGVVDALAAARISRAHVSVIHEVGFPIDDAVARAEFVSAALSRAETMTAGRLRPVAETLAARLNPRTIQERHVEARTRRSVQLIDLADAMSKLDLTIPSVLAHGIFDRLTQDAHSVIAARPAKSTEHGRTGAPGQTGAPAAMGGTDDTRESNDTDDTGLTSATGASEAPATDIRTMDQLRADIVCDLLLAGTAETCSEGEGIDAIRATVQITVPVLTAAGVGTEPALLAGYGPVDPESARRLLANAPGWERVMTSPVTGCVLAVDRYRASRSLSRFLRARDERCRFPGCRQPVWRCDIDHTHDAARGGATSHCNLAHLCKRHHTLKHNSHWRVRQLEGGVLEWTSPTGRIYTDLPEPAVRFEPDPEPPPF</sequence>
<feature type="compositionally biased region" description="Low complexity" evidence="1">
    <location>
        <begin position="238"/>
        <end position="253"/>
    </location>
</feature>
<feature type="region of interest" description="Disordered" evidence="1">
    <location>
        <begin position="229"/>
        <end position="279"/>
    </location>
</feature>
<reference evidence="3 4" key="1">
    <citation type="journal article" date="2019" name="Int. J. Syst. Evol. Microbiol.">
        <title>The Global Catalogue of Microorganisms (GCM) 10K type strain sequencing project: providing services to taxonomists for standard genome sequencing and annotation.</title>
        <authorList>
            <consortium name="The Broad Institute Genomics Platform"/>
            <consortium name="The Broad Institute Genome Sequencing Center for Infectious Disease"/>
            <person name="Wu L."/>
            <person name="Ma J."/>
        </authorList>
    </citation>
    <scope>NUCLEOTIDE SEQUENCE [LARGE SCALE GENOMIC DNA]</scope>
    <source>
        <strain evidence="3 4">JCM 14902</strain>
    </source>
</reference>
<keyword evidence="4" id="KW-1185">Reference proteome</keyword>
<dbReference type="InterPro" id="IPR003870">
    <property type="entry name" value="DUF222"/>
</dbReference>